<dbReference type="InterPro" id="IPR035906">
    <property type="entry name" value="MetI-like_sf"/>
</dbReference>
<dbReference type="SUPFAM" id="SSF161098">
    <property type="entry name" value="MetI-like"/>
    <property type="match status" value="2"/>
</dbReference>
<evidence type="ECO:0000256" key="5">
    <source>
        <dbReference type="ARBA" id="ARBA00022692"/>
    </source>
</evidence>
<evidence type="ECO:0000256" key="2">
    <source>
        <dbReference type="ARBA" id="ARBA00007069"/>
    </source>
</evidence>
<keyword evidence="3" id="KW-0813">Transport</keyword>
<organism evidence="10">
    <name type="scientific">marine metagenome</name>
    <dbReference type="NCBI Taxonomy" id="408172"/>
    <lineage>
        <taxon>unclassified sequences</taxon>
        <taxon>metagenomes</taxon>
        <taxon>ecological metagenomes</taxon>
    </lineage>
</organism>
<feature type="transmembrane region" description="Helical" evidence="8">
    <location>
        <begin position="63"/>
        <end position="88"/>
    </location>
</feature>
<comment type="similarity">
    <text evidence="2">Belongs to the binding-protein-dependent transport system permease family. CysTW subfamily.</text>
</comment>
<evidence type="ECO:0000256" key="3">
    <source>
        <dbReference type="ARBA" id="ARBA00022448"/>
    </source>
</evidence>
<dbReference type="AlphaFoldDB" id="A0A381RKG9"/>
<evidence type="ECO:0000256" key="6">
    <source>
        <dbReference type="ARBA" id="ARBA00022989"/>
    </source>
</evidence>
<evidence type="ECO:0000256" key="8">
    <source>
        <dbReference type="SAM" id="Phobius"/>
    </source>
</evidence>
<gene>
    <name evidence="10" type="ORF">METZ01_LOCUS45170</name>
</gene>
<evidence type="ECO:0000259" key="9">
    <source>
        <dbReference type="PROSITE" id="PS50928"/>
    </source>
</evidence>
<dbReference type="CDD" id="cd06261">
    <property type="entry name" value="TM_PBP2"/>
    <property type="match status" value="2"/>
</dbReference>
<feature type="transmembrane region" description="Helical" evidence="8">
    <location>
        <begin position="461"/>
        <end position="487"/>
    </location>
</feature>
<feature type="transmembrane region" description="Helical" evidence="8">
    <location>
        <begin position="508"/>
        <end position="533"/>
    </location>
</feature>
<feature type="transmembrane region" description="Helical" evidence="8">
    <location>
        <begin position="247"/>
        <end position="270"/>
    </location>
</feature>
<evidence type="ECO:0000313" key="10">
    <source>
        <dbReference type="EMBL" id="SUZ92316.1"/>
    </source>
</evidence>
<feature type="transmembrane region" description="Helical" evidence="8">
    <location>
        <begin position="206"/>
        <end position="227"/>
    </location>
</feature>
<feature type="transmembrane region" description="Helical" evidence="8">
    <location>
        <begin position="341"/>
        <end position="364"/>
    </location>
</feature>
<proteinExistence type="inferred from homology"/>
<keyword evidence="7 8" id="KW-0472">Membrane</keyword>
<name>A0A381RKG9_9ZZZZ</name>
<dbReference type="GO" id="GO:0005886">
    <property type="term" value="C:plasma membrane"/>
    <property type="evidence" value="ECO:0007669"/>
    <property type="project" value="UniProtKB-SubCell"/>
</dbReference>
<feature type="transmembrane region" description="Helical" evidence="8">
    <location>
        <begin position="431"/>
        <end position="455"/>
    </location>
</feature>
<keyword evidence="5 8" id="KW-0812">Transmembrane</keyword>
<accession>A0A381RKG9</accession>
<keyword evidence="6 8" id="KW-1133">Transmembrane helix</keyword>
<protein>
    <recommendedName>
        <fullName evidence="9">ABC transmembrane type-1 domain-containing protein</fullName>
    </recommendedName>
</protein>
<feature type="transmembrane region" description="Helical" evidence="8">
    <location>
        <begin position="20"/>
        <end position="42"/>
    </location>
</feature>
<evidence type="ECO:0000256" key="1">
    <source>
        <dbReference type="ARBA" id="ARBA00004651"/>
    </source>
</evidence>
<dbReference type="PROSITE" id="PS50928">
    <property type="entry name" value="ABC_TM1"/>
    <property type="match status" value="2"/>
</dbReference>
<sequence>MTISKKWLGFTRVWPIYPAVLFLLLLFVYPTSLLVGLSAVDVDGNITVSHYSRLFDQGLYTKVLLITLKVAAWTTVFAIVAGYPVAYLLANVRSSLRNTLIIWVLLPFWTSFLVRTFAWLVLLGRKGAINDLLIAVGILDYPIKIIYNFTGVMIGMVHALMPLCVLTMLAVMENIDTNLTKAAGTMGARRGQSFWRIYFPLSLPGVAAGGLLIFVTSLGFFITPALLGGARDTMIVQLIMFQIDSMLNWGFAGAISMLLLGTVLLIFFFYDRWLGLSTLSGGTQGKATSSGTKRRVGLGARFGNGILNGLGEICAGLGAFYDKLVKRDPARSRADYSRRSLWIVAGIVIVFLAAPTFFIIPVSFTEEGFLTWPPKGFSLQWYETVFADSSPYPAAFLRSVLVALFAGFFAMLIGVPAAFMLVRKQFFGKSAVFAFLVSPIITPHIILAVSLFYLFARLHLIGTYLGLILGHTVITMPYVIVTVMAVIKNYDLRLDQAAWTLGAGKLKTLWFITFPIIKGGLIAAFMFAFIISFDELTMAIYLTGGEFATLPKHMWVDAIMRVNPTLAAVATLMLLFMTAIILVSEFLRRRSVRKIG</sequence>
<dbReference type="PANTHER" id="PTHR42929">
    <property type="entry name" value="INNER MEMBRANE ABC TRANSPORTER PERMEASE PROTEIN YDCU-RELATED-RELATED"/>
    <property type="match status" value="1"/>
</dbReference>
<dbReference type="Gene3D" id="1.10.3720.10">
    <property type="entry name" value="MetI-like"/>
    <property type="match status" value="2"/>
</dbReference>
<dbReference type="PANTHER" id="PTHR42929:SF5">
    <property type="entry name" value="ABC TRANSPORTER PERMEASE PROTEIN"/>
    <property type="match status" value="1"/>
</dbReference>
<dbReference type="EMBL" id="UINC01002048">
    <property type="protein sequence ID" value="SUZ92316.1"/>
    <property type="molecule type" value="Genomic_DNA"/>
</dbReference>
<reference evidence="10" key="1">
    <citation type="submission" date="2018-05" db="EMBL/GenBank/DDBJ databases">
        <authorList>
            <person name="Lanie J.A."/>
            <person name="Ng W.-L."/>
            <person name="Kazmierczak K.M."/>
            <person name="Andrzejewski T.M."/>
            <person name="Davidsen T.M."/>
            <person name="Wayne K.J."/>
            <person name="Tettelin H."/>
            <person name="Glass J.I."/>
            <person name="Rusch D."/>
            <person name="Podicherti R."/>
            <person name="Tsui H.-C.T."/>
            <person name="Winkler M.E."/>
        </authorList>
    </citation>
    <scope>NUCLEOTIDE SEQUENCE</scope>
</reference>
<feature type="transmembrane region" description="Helical" evidence="8">
    <location>
        <begin position="565"/>
        <end position="587"/>
    </location>
</feature>
<feature type="transmembrane region" description="Helical" evidence="8">
    <location>
        <begin position="395"/>
        <end position="419"/>
    </location>
</feature>
<feature type="transmembrane region" description="Helical" evidence="8">
    <location>
        <begin position="100"/>
        <end position="124"/>
    </location>
</feature>
<feature type="domain" description="ABC transmembrane type-1" evidence="9">
    <location>
        <begin position="396"/>
        <end position="584"/>
    </location>
</feature>
<evidence type="ECO:0000256" key="7">
    <source>
        <dbReference type="ARBA" id="ARBA00023136"/>
    </source>
</evidence>
<feature type="transmembrane region" description="Helical" evidence="8">
    <location>
        <begin position="145"/>
        <end position="171"/>
    </location>
</feature>
<evidence type="ECO:0000256" key="4">
    <source>
        <dbReference type="ARBA" id="ARBA00022475"/>
    </source>
</evidence>
<dbReference type="Pfam" id="PF00528">
    <property type="entry name" value="BPD_transp_1"/>
    <property type="match status" value="2"/>
</dbReference>
<keyword evidence="4" id="KW-1003">Cell membrane</keyword>
<dbReference type="InterPro" id="IPR000515">
    <property type="entry name" value="MetI-like"/>
</dbReference>
<feature type="domain" description="ABC transmembrane type-1" evidence="9">
    <location>
        <begin position="64"/>
        <end position="270"/>
    </location>
</feature>
<comment type="subcellular location">
    <subcellularLocation>
        <location evidence="1">Cell membrane</location>
        <topology evidence="1">Multi-pass membrane protein</topology>
    </subcellularLocation>
</comment>
<dbReference type="GO" id="GO:0055085">
    <property type="term" value="P:transmembrane transport"/>
    <property type="evidence" value="ECO:0007669"/>
    <property type="project" value="InterPro"/>
</dbReference>